<evidence type="ECO:0000313" key="3">
    <source>
        <dbReference type="Proteomes" id="UP000276215"/>
    </source>
</evidence>
<proteinExistence type="predicted"/>
<reference evidence="2 3" key="1">
    <citation type="journal article" date="2018" name="Nat. Ecol. Evol.">
        <title>Pezizomycetes genomes reveal the molecular basis of ectomycorrhizal truffle lifestyle.</title>
        <authorList>
            <person name="Murat C."/>
            <person name="Payen T."/>
            <person name="Noel B."/>
            <person name="Kuo A."/>
            <person name="Morin E."/>
            <person name="Chen J."/>
            <person name="Kohler A."/>
            <person name="Krizsan K."/>
            <person name="Balestrini R."/>
            <person name="Da Silva C."/>
            <person name="Montanini B."/>
            <person name="Hainaut M."/>
            <person name="Levati E."/>
            <person name="Barry K.W."/>
            <person name="Belfiori B."/>
            <person name="Cichocki N."/>
            <person name="Clum A."/>
            <person name="Dockter R.B."/>
            <person name="Fauchery L."/>
            <person name="Guy J."/>
            <person name="Iotti M."/>
            <person name="Le Tacon F."/>
            <person name="Lindquist E.A."/>
            <person name="Lipzen A."/>
            <person name="Malagnac F."/>
            <person name="Mello A."/>
            <person name="Molinier V."/>
            <person name="Miyauchi S."/>
            <person name="Poulain J."/>
            <person name="Riccioni C."/>
            <person name="Rubini A."/>
            <person name="Sitrit Y."/>
            <person name="Splivallo R."/>
            <person name="Traeger S."/>
            <person name="Wang M."/>
            <person name="Zifcakova L."/>
            <person name="Wipf D."/>
            <person name="Zambonelli A."/>
            <person name="Paolocci F."/>
            <person name="Nowrousian M."/>
            <person name="Ottonello S."/>
            <person name="Baldrian P."/>
            <person name="Spatafora J.W."/>
            <person name="Henrissat B."/>
            <person name="Nagy L.G."/>
            <person name="Aury J.M."/>
            <person name="Wincker P."/>
            <person name="Grigoriev I.V."/>
            <person name="Bonfante P."/>
            <person name="Martin F.M."/>
        </authorList>
    </citation>
    <scope>NUCLEOTIDE SEQUENCE [LARGE SCALE GENOMIC DNA]</scope>
    <source>
        <strain evidence="2 3">120613-1</strain>
    </source>
</reference>
<dbReference type="OrthoDB" id="5428183at2759"/>
<gene>
    <name evidence="2" type="ORF">L873DRAFT_1935010</name>
</gene>
<organism evidence="2 3">
    <name type="scientific">Choiromyces venosus 120613-1</name>
    <dbReference type="NCBI Taxonomy" id="1336337"/>
    <lineage>
        <taxon>Eukaryota</taxon>
        <taxon>Fungi</taxon>
        <taxon>Dikarya</taxon>
        <taxon>Ascomycota</taxon>
        <taxon>Pezizomycotina</taxon>
        <taxon>Pezizomycetes</taxon>
        <taxon>Pezizales</taxon>
        <taxon>Tuberaceae</taxon>
        <taxon>Choiromyces</taxon>
    </lineage>
</organism>
<evidence type="ECO:0000313" key="2">
    <source>
        <dbReference type="EMBL" id="RPA94884.1"/>
    </source>
</evidence>
<name>A0A3N4JLW8_9PEZI</name>
<dbReference type="Proteomes" id="UP000276215">
    <property type="component" value="Unassembled WGS sequence"/>
</dbReference>
<feature type="compositionally biased region" description="Polar residues" evidence="1">
    <location>
        <begin position="130"/>
        <end position="156"/>
    </location>
</feature>
<dbReference type="AlphaFoldDB" id="A0A3N4JLW8"/>
<feature type="region of interest" description="Disordered" evidence="1">
    <location>
        <begin position="1"/>
        <end position="157"/>
    </location>
</feature>
<dbReference type="EMBL" id="ML120432">
    <property type="protein sequence ID" value="RPA94884.1"/>
    <property type="molecule type" value="Genomic_DNA"/>
</dbReference>
<protein>
    <submittedName>
        <fullName evidence="2">Uncharacterized protein</fullName>
    </submittedName>
</protein>
<sequence length="344" mass="37303">MKRSSPPTIQSASPQSNNPSNDSTSGESPVAAPSSVRRSGRQSQRAPPKPPAKKKKASTISSTDSPKKDNSAPPPTVPKITLRVNKEPIPKPALGETSLINLPHKSSPAITNDSKTTASTPFPTTPLPATHTTSDNSPPLSSTGAFYQPSTATRGTPHSPLLDNYSLLPTFTITQLLNLVHFHHHGNYNDNTRLPSPSLPAAAATMPVPLQDLKMLARAAAGHYAGLPRDLGNFEACLPHLYKTFLGTAEFEKWERDTRGALSEWDTHHVLMLVFEMIFLGRLNRAQAEMMIWGLLGFRDEEDCVGEEAKSSTKRGMNPPPQRCMNGFKLIPIASGRRRKAPTG</sequence>
<evidence type="ECO:0000256" key="1">
    <source>
        <dbReference type="SAM" id="MobiDB-lite"/>
    </source>
</evidence>
<keyword evidence="3" id="KW-1185">Reference proteome</keyword>
<accession>A0A3N4JLW8</accession>
<feature type="compositionally biased region" description="Low complexity" evidence="1">
    <location>
        <begin position="10"/>
        <end position="25"/>
    </location>
</feature>
<feature type="compositionally biased region" description="Polar residues" evidence="1">
    <location>
        <begin position="108"/>
        <end position="122"/>
    </location>
</feature>
<feature type="compositionally biased region" description="Low complexity" evidence="1">
    <location>
        <begin position="34"/>
        <end position="46"/>
    </location>
</feature>